<dbReference type="EMBL" id="BNAU01000004">
    <property type="protein sequence ID" value="GHF01033.1"/>
    <property type="molecule type" value="Genomic_DNA"/>
</dbReference>
<accession>A0ABQ3J2Z5</accession>
<dbReference type="PANTHER" id="PTHR31527">
    <property type="entry name" value="RE64534P"/>
    <property type="match status" value="1"/>
</dbReference>
<evidence type="ECO:0000259" key="1">
    <source>
        <dbReference type="Pfam" id="PF09347"/>
    </source>
</evidence>
<dbReference type="Proteomes" id="UP000605897">
    <property type="component" value="Unassembled WGS sequence"/>
</dbReference>
<comment type="caution">
    <text evidence="2">The sequence shown here is derived from an EMBL/GenBank/DDBJ whole genome shotgun (WGS) entry which is preliminary data.</text>
</comment>
<feature type="domain" description="DUF1989" evidence="1">
    <location>
        <begin position="3"/>
        <end position="167"/>
    </location>
</feature>
<reference evidence="3" key="1">
    <citation type="journal article" date="2019" name="Int. J. Syst. Evol. Microbiol.">
        <title>The Global Catalogue of Microorganisms (GCM) 10K type strain sequencing project: providing services to taxonomists for standard genome sequencing and annotation.</title>
        <authorList>
            <consortium name="The Broad Institute Genomics Platform"/>
            <consortium name="The Broad Institute Genome Sequencing Center for Infectious Disease"/>
            <person name="Wu L."/>
            <person name="Ma J."/>
        </authorList>
    </citation>
    <scope>NUCLEOTIDE SEQUENCE [LARGE SCALE GENOMIC DNA]</scope>
    <source>
        <strain evidence="3">CGMCC 4.7677</strain>
    </source>
</reference>
<name>A0ABQ3J2Z5_9PSEU</name>
<dbReference type="PANTHER" id="PTHR31527:SF0">
    <property type="entry name" value="RE64534P"/>
    <property type="match status" value="1"/>
</dbReference>
<protein>
    <recommendedName>
        <fullName evidence="1">DUF1989 domain-containing protein</fullName>
    </recommendedName>
</protein>
<organism evidence="2 3">
    <name type="scientific">Amycolatopsis deserti</name>
    <dbReference type="NCBI Taxonomy" id="185696"/>
    <lineage>
        <taxon>Bacteria</taxon>
        <taxon>Bacillati</taxon>
        <taxon>Actinomycetota</taxon>
        <taxon>Actinomycetes</taxon>
        <taxon>Pseudonocardiales</taxon>
        <taxon>Pseudonocardiaceae</taxon>
        <taxon>Amycolatopsis</taxon>
    </lineage>
</organism>
<dbReference type="InterPro" id="IPR018959">
    <property type="entry name" value="DUF1989"/>
</dbReference>
<keyword evidence="3" id="KW-1185">Reference proteome</keyword>
<evidence type="ECO:0000313" key="3">
    <source>
        <dbReference type="Proteomes" id="UP000605897"/>
    </source>
</evidence>
<dbReference type="Pfam" id="PF09347">
    <property type="entry name" value="DUF1989"/>
    <property type="match status" value="1"/>
</dbReference>
<gene>
    <name evidence="2" type="ORF">GCM10017786_37410</name>
</gene>
<evidence type="ECO:0000313" key="2">
    <source>
        <dbReference type="EMBL" id="GHF01033.1"/>
    </source>
</evidence>
<sequence length="199" mass="21326">MDLAARSGIAIRLSAGEHLVVTNTHGQQVVDTWALSAQDTSRFLSAPHTWMHTGRLVVRAGDDLVDNTRRPLLSLSEDTSPGDHDLLIPSCDLPRYRQLGVQEHHDNCHDNFYAALAALGVPAPQFVPQPLNLFMRVPIAADGAISIESPRARAGDRVRLTAVEDVVVVLSACPQDLAPTNGVGRTPTGVAYDIVGATV</sequence>
<proteinExistence type="predicted"/>